<dbReference type="InterPro" id="IPR000595">
    <property type="entry name" value="cNMP-bd_dom"/>
</dbReference>
<name>A0A397G4Y8_9GLOM</name>
<dbReference type="Gene3D" id="3.30.750.24">
    <property type="entry name" value="STAS domain"/>
    <property type="match status" value="1"/>
</dbReference>
<feature type="region of interest" description="Disordered" evidence="5">
    <location>
        <begin position="1"/>
        <end position="52"/>
    </location>
</feature>
<keyword evidence="10" id="KW-1185">Reference proteome</keyword>
<keyword evidence="2 6" id="KW-0812">Transmembrane</keyword>
<evidence type="ECO:0008006" key="11">
    <source>
        <dbReference type="Google" id="ProtNLM"/>
    </source>
</evidence>
<dbReference type="PROSITE" id="PS50801">
    <property type="entry name" value="STAS"/>
    <property type="match status" value="1"/>
</dbReference>
<dbReference type="PROSITE" id="PS50042">
    <property type="entry name" value="CNMP_BINDING_3"/>
    <property type="match status" value="1"/>
</dbReference>
<feature type="transmembrane region" description="Helical" evidence="6">
    <location>
        <begin position="623"/>
        <end position="655"/>
    </location>
</feature>
<sequence>MELPGPNIGLSPRSRQPSYSQTLHFTKSPNMSRSYFSSHNAIESGHPSYSASPFKIRTQTLALADLANSDEDDGYSSINPIVDPVDPNVTSNLSKLLRKEPKTPSPPDSSPTTKVALTSTSNSSNNNNKPEIRIDGYSNEEESRQHDSKGESRPLLSDNNKFLYNNNNNNNNENNNRDEILMEENFWEEKPWFEWLPCVGGDSGEQSHRRQNNFQFTPQTILKNFFLNPISYIPAVILGLLLNLLDAISYGMITFPISNPIFADFGPDGISMFFVSCIVSQLIYSGGFSIFGGGNGSMMIEVVPFLHIMADIIAKGIGDDKEAIIATTILSFALSSILTGVVFLLLGAFKLGSLIEFFPRHILVGCIGGVGWFLVATAIEVTARLEDNLRYNFETFKYLFFDIHVLALWSSALGLAILLRAIHMKCHHDMVVPFYFMIVPLLFYFVVYIFNIEWDNLRGNGWVFPMPKGDVPWNNFYTHYDFSKTNWGVLLQTVPAMFALTFFGILHVPINIPALGISLNEDNVNTNRELIAHGLSNMFSGMVGSVQNYLVYTNSVLFYKSGGGNRVAGLMLAAATAVVLFIGPWIVGYVPIMVVGALIFHLGLELMKEALIDTWHTVNRMEYFTITVIVIVMALLGFIEGIFVGIVMACIFFVVSNSSKNPVRATFSRSSIKSTVRRRYCQQQFLKQVGNQVYAIKLQGYMFFGTTNSVETTIRHALTLRQWIRNPIRFLIVDFSLVTGFDYSAAETFIKIQRLLQTKNVYLVICGALYNSEVGKALRVGGIWGENPKEFVQIFEHFDEALEWCENMLLQAYYNLRSSAIRANNQHQQTSPRVTPTKQTPPKEILNNVSPRHKLVQAAGRITLHEERPRKYLNKATKILIEAFQEITDKNEEFFDQLAPFFHEVKVPTGAVLWQQDERPDCLYLVEKGILRATWRAAEGEHAKPVESILPGSLAGELGFFAHRKREATLVAENECTLWQMMDSDFMKLPPKVANDFMRLALNFSAERLSTMTQYAFHLAQ</sequence>
<dbReference type="Pfam" id="PF00916">
    <property type="entry name" value="Sulfate_transp"/>
    <property type="match status" value="1"/>
</dbReference>
<dbReference type="CDD" id="cd00038">
    <property type="entry name" value="CAP_ED"/>
    <property type="match status" value="1"/>
</dbReference>
<dbReference type="EMBL" id="PQFF01000607">
    <property type="protein sequence ID" value="RHZ43933.1"/>
    <property type="molecule type" value="Genomic_DNA"/>
</dbReference>
<evidence type="ECO:0000256" key="1">
    <source>
        <dbReference type="ARBA" id="ARBA00004141"/>
    </source>
</evidence>
<dbReference type="SUPFAM" id="SSF52091">
    <property type="entry name" value="SpoIIaa-like"/>
    <property type="match status" value="1"/>
</dbReference>
<feature type="transmembrane region" description="Helical" evidence="6">
    <location>
        <begin position="399"/>
        <end position="419"/>
    </location>
</feature>
<dbReference type="GO" id="GO:0016020">
    <property type="term" value="C:membrane"/>
    <property type="evidence" value="ECO:0007669"/>
    <property type="project" value="UniProtKB-SubCell"/>
</dbReference>
<dbReference type="PANTHER" id="PTHR43310:SF4">
    <property type="entry name" value="AFR304WP"/>
    <property type="match status" value="1"/>
</dbReference>
<accession>A0A397G4Y8</accession>
<comment type="subcellular location">
    <subcellularLocation>
        <location evidence="1">Membrane</location>
        <topology evidence="1">Multi-pass membrane protein</topology>
    </subcellularLocation>
</comment>
<dbReference type="Proteomes" id="UP000266861">
    <property type="component" value="Unassembled WGS sequence"/>
</dbReference>
<dbReference type="InterPro" id="IPR036513">
    <property type="entry name" value="STAS_dom_sf"/>
</dbReference>
<dbReference type="Pfam" id="PF01740">
    <property type="entry name" value="STAS"/>
    <property type="match status" value="1"/>
</dbReference>
<dbReference type="InterPro" id="IPR018490">
    <property type="entry name" value="cNMP-bd_dom_sf"/>
</dbReference>
<dbReference type="InterPro" id="IPR052706">
    <property type="entry name" value="Membrane-Transporter-like"/>
</dbReference>
<feature type="transmembrane region" description="Helical" evidence="6">
    <location>
        <begin position="496"/>
        <end position="518"/>
    </location>
</feature>
<dbReference type="SMART" id="SM00100">
    <property type="entry name" value="cNMP"/>
    <property type="match status" value="1"/>
</dbReference>
<feature type="compositionally biased region" description="Low complexity" evidence="5">
    <location>
        <begin position="110"/>
        <end position="128"/>
    </location>
</feature>
<dbReference type="AlphaFoldDB" id="A0A397G4Y8"/>
<evidence type="ECO:0000256" key="6">
    <source>
        <dbReference type="SAM" id="Phobius"/>
    </source>
</evidence>
<feature type="transmembrane region" description="Helical" evidence="6">
    <location>
        <begin position="570"/>
        <end position="602"/>
    </location>
</feature>
<dbReference type="InterPro" id="IPR014710">
    <property type="entry name" value="RmlC-like_jellyroll"/>
</dbReference>
<evidence type="ECO:0000259" key="8">
    <source>
        <dbReference type="PROSITE" id="PS50801"/>
    </source>
</evidence>
<reference evidence="9 10" key="1">
    <citation type="submission" date="2018-08" db="EMBL/GenBank/DDBJ databases">
        <title>Genome and evolution of the arbuscular mycorrhizal fungus Diversispora epigaea (formerly Glomus versiforme) and its bacterial endosymbionts.</title>
        <authorList>
            <person name="Sun X."/>
            <person name="Fei Z."/>
            <person name="Harrison M."/>
        </authorList>
    </citation>
    <scope>NUCLEOTIDE SEQUENCE [LARGE SCALE GENOMIC DNA]</scope>
    <source>
        <strain evidence="9 10">IT104</strain>
    </source>
</reference>
<keyword evidence="3 6" id="KW-1133">Transmembrane helix</keyword>
<feature type="domain" description="STAS" evidence="8">
    <location>
        <begin position="693"/>
        <end position="805"/>
    </location>
</feature>
<feature type="transmembrane region" description="Helical" evidence="6">
    <location>
        <begin position="361"/>
        <end position="379"/>
    </location>
</feature>
<comment type="caution">
    <text evidence="9">The sequence shown here is derived from an EMBL/GenBank/DDBJ whole genome shotgun (WGS) entry which is preliminary data.</text>
</comment>
<dbReference type="OrthoDB" id="409725at2759"/>
<dbReference type="SUPFAM" id="SSF51206">
    <property type="entry name" value="cAMP-binding domain-like"/>
    <property type="match status" value="1"/>
</dbReference>
<organism evidence="9 10">
    <name type="scientific">Diversispora epigaea</name>
    <dbReference type="NCBI Taxonomy" id="1348612"/>
    <lineage>
        <taxon>Eukaryota</taxon>
        <taxon>Fungi</taxon>
        <taxon>Fungi incertae sedis</taxon>
        <taxon>Mucoromycota</taxon>
        <taxon>Glomeromycotina</taxon>
        <taxon>Glomeromycetes</taxon>
        <taxon>Diversisporales</taxon>
        <taxon>Diversisporaceae</taxon>
        <taxon>Diversispora</taxon>
    </lineage>
</organism>
<feature type="transmembrane region" description="Helical" evidence="6">
    <location>
        <begin position="323"/>
        <end position="349"/>
    </location>
</feature>
<feature type="compositionally biased region" description="Low complexity" evidence="5">
    <location>
        <begin position="159"/>
        <end position="174"/>
    </location>
</feature>
<dbReference type="Pfam" id="PF00027">
    <property type="entry name" value="cNMP_binding"/>
    <property type="match status" value="1"/>
</dbReference>
<dbReference type="STRING" id="1348612.A0A397G4Y8"/>
<evidence type="ECO:0000256" key="3">
    <source>
        <dbReference type="ARBA" id="ARBA00022989"/>
    </source>
</evidence>
<feature type="compositionally biased region" description="Basic and acidic residues" evidence="5">
    <location>
        <begin position="141"/>
        <end position="152"/>
    </location>
</feature>
<feature type="transmembrane region" description="Helical" evidence="6">
    <location>
        <begin position="530"/>
        <end position="550"/>
    </location>
</feature>
<protein>
    <recommendedName>
        <fullName evidence="11">STAS domain-containing protein</fullName>
    </recommendedName>
</protein>
<evidence type="ECO:0000313" key="9">
    <source>
        <dbReference type="EMBL" id="RHZ43933.1"/>
    </source>
</evidence>
<feature type="region of interest" description="Disordered" evidence="5">
    <location>
        <begin position="97"/>
        <end position="176"/>
    </location>
</feature>
<evidence type="ECO:0000256" key="4">
    <source>
        <dbReference type="ARBA" id="ARBA00023136"/>
    </source>
</evidence>
<proteinExistence type="predicted"/>
<feature type="transmembrane region" description="Helical" evidence="6">
    <location>
        <begin position="269"/>
        <end position="291"/>
    </location>
</feature>
<evidence type="ECO:0000313" key="10">
    <source>
        <dbReference type="Proteomes" id="UP000266861"/>
    </source>
</evidence>
<feature type="domain" description="Cyclic nucleotide-binding" evidence="7">
    <location>
        <begin position="886"/>
        <end position="989"/>
    </location>
</feature>
<dbReference type="InterPro" id="IPR011547">
    <property type="entry name" value="SLC26A/SulP_dom"/>
</dbReference>
<evidence type="ECO:0000256" key="5">
    <source>
        <dbReference type="SAM" id="MobiDB-lite"/>
    </source>
</evidence>
<dbReference type="InterPro" id="IPR002645">
    <property type="entry name" value="STAS_dom"/>
</dbReference>
<gene>
    <name evidence="9" type="ORF">Glove_801g13</name>
</gene>
<dbReference type="Gene3D" id="2.60.120.10">
    <property type="entry name" value="Jelly Rolls"/>
    <property type="match status" value="1"/>
</dbReference>
<evidence type="ECO:0000256" key="2">
    <source>
        <dbReference type="ARBA" id="ARBA00022692"/>
    </source>
</evidence>
<keyword evidence="4 6" id="KW-0472">Membrane</keyword>
<feature type="transmembrane region" description="Helical" evidence="6">
    <location>
        <begin position="431"/>
        <end position="450"/>
    </location>
</feature>
<feature type="transmembrane region" description="Helical" evidence="6">
    <location>
        <begin position="232"/>
        <end position="257"/>
    </location>
</feature>
<feature type="compositionally biased region" description="Polar residues" evidence="5">
    <location>
        <begin position="13"/>
        <end position="52"/>
    </location>
</feature>
<evidence type="ECO:0000259" key="7">
    <source>
        <dbReference type="PROSITE" id="PS50042"/>
    </source>
</evidence>
<dbReference type="CDD" id="cd07042">
    <property type="entry name" value="STAS_SulP_like_sulfate_transporter"/>
    <property type="match status" value="1"/>
</dbReference>
<dbReference type="PANTHER" id="PTHR43310">
    <property type="entry name" value="SULFATE TRANSPORTER YBAR-RELATED"/>
    <property type="match status" value="1"/>
</dbReference>